<dbReference type="EMBL" id="HBJA01022672">
    <property type="protein sequence ID" value="CAE0796152.1"/>
    <property type="molecule type" value="Transcribed_RNA"/>
</dbReference>
<proteinExistence type="predicted"/>
<reference evidence="1" key="1">
    <citation type="submission" date="2021-01" db="EMBL/GenBank/DDBJ databases">
        <authorList>
            <person name="Corre E."/>
            <person name="Pelletier E."/>
            <person name="Niang G."/>
            <person name="Scheremetjew M."/>
            <person name="Finn R."/>
            <person name="Kale V."/>
            <person name="Holt S."/>
            <person name="Cochrane G."/>
            <person name="Meng A."/>
            <person name="Brown T."/>
            <person name="Cohen L."/>
        </authorList>
    </citation>
    <scope>NUCLEOTIDE SEQUENCE</scope>
    <source>
        <strain evidence="1">CCMP1594</strain>
    </source>
</reference>
<accession>A0A6T1TJS6</accession>
<evidence type="ECO:0000313" key="2">
    <source>
        <dbReference type="EMBL" id="CAE0796153.1"/>
    </source>
</evidence>
<gene>
    <name evidence="1" type="ORF">EGYM00163_LOCUS7272</name>
    <name evidence="2" type="ORF">EGYM00163_LOCUS7273</name>
</gene>
<dbReference type="EMBL" id="HBJA01022673">
    <property type="protein sequence ID" value="CAE0796153.1"/>
    <property type="molecule type" value="Transcribed_RNA"/>
</dbReference>
<sequence length="117" mass="13072">MTPAVDCCLKLAAPMGFSSLTLVLSWNPSLHGVGRAIRKGGVMQWAVQWAVQWVIRWVIRMPLLMKLMRQFVMGMGKELVTQLAIDTSCATQVLWCDRPAYGLRPLGTESRFCCALT</sequence>
<protein>
    <submittedName>
        <fullName evidence="1">Uncharacterized protein</fullName>
    </submittedName>
</protein>
<dbReference type="AlphaFoldDB" id="A0A6T1TJS6"/>
<evidence type="ECO:0000313" key="1">
    <source>
        <dbReference type="EMBL" id="CAE0796152.1"/>
    </source>
</evidence>
<name>A0A6T1TJS6_9EUGL</name>
<organism evidence="1">
    <name type="scientific">Eutreptiella gymnastica</name>
    <dbReference type="NCBI Taxonomy" id="73025"/>
    <lineage>
        <taxon>Eukaryota</taxon>
        <taxon>Discoba</taxon>
        <taxon>Euglenozoa</taxon>
        <taxon>Euglenida</taxon>
        <taxon>Spirocuta</taxon>
        <taxon>Euglenophyceae</taxon>
        <taxon>Eutreptiales</taxon>
        <taxon>Eutreptiaceae</taxon>
        <taxon>Eutreptiella</taxon>
    </lineage>
</organism>